<evidence type="ECO:0000313" key="3">
    <source>
        <dbReference type="EMBL" id="KGO95177.1"/>
    </source>
</evidence>
<keyword evidence="2" id="KW-1133">Transmembrane helix</keyword>
<keyword evidence="2" id="KW-0472">Membrane</keyword>
<feature type="transmembrane region" description="Helical" evidence="2">
    <location>
        <begin position="55"/>
        <end position="80"/>
    </location>
</feature>
<reference evidence="3 4" key="1">
    <citation type="submission" date="2013-09" db="EMBL/GenBank/DDBJ databases">
        <authorList>
            <person name="Zeng Z."/>
            <person name="Chen C."/>
        </authorList>
    </citation>
    <scope>NUCLEOTIDE SEQUENCE [LARGE SCALE GENOMIC DNA]</scope>
    <source>
        <strain evidence="3 4">WB 4.1-42</strain>
    </source>
</reference>
<feature type="transmembrane region" description="Helical" evidence="2">
    <location>
        <begin position="152"/>
        <end position="175"/>
    </location>
</feature>
<dbReference type="AlphaFoldDB" id="A0A0A2MRB5"/>
<dbReference type="STRING" id="1121898.GCA_000422725_01173"/>
<keyword evidence="4" id="KW-1185">Reference proteome</keyword>
<dbReference type="RefSeq" id="WP_026992554.1">
    <property type="nucleotide sequence ID" value="NZ_JRLY01000001.1"/>
</dbReference>
<gene>
    <name evidence="3" type="ORF">Q766_03520</name>
</gene>
<evidence type="ECO:0000256" key="2">
    <source>
        <dbReference type="SAM" id="Phobius"/>
    </source>
</evidence>
<comment type="caution">
    <text evidence="3">The sequence shown here is derived from an EMBL/GenBank/DDBJ whole genome shotgun (WGS) entry which is preliminary data.</text>
</comment>
<keyword evidence="2" id="KW-0812">Transmembrane</keyword>
<feature type="compositionally biased region" description="Basic and acidic residues" evidence="1">
    <location>
        <begin position="200"/>
        <end position="209"/>
    </location>
</feature>
<proteinExistence type="predicted"/>
<evidence type="ECO:0000256" key="1">
    <source>
        <dbReference type="SAM" id="MobiDB-lite"/>
    </source>
</evidence>
<dbReference type="Proteomes" id="UP000030111">
    <property type="component" value="Unassembled WGS sequence"/>
</dbReference>
<evidence type="ECO:0008006" key="5">
    <source>
        <dbReference type="Google" id="ProtNLM"/>
    </source>
</evidence>
<dbReference type="OrthoDB" id="1374111at2"/>
<dbReference type="eggNOG" id="ENOG503182D">
    <property type="taxonomic scope" value="Bacteria"/>
</dbReference>
<dbReference type="EMBL" id="JRLY01000001">
    <property type="protein sequence ID" value="KGO95177.1"/>
    <property type="molecule type" value="Genomic_DNA"/>
</dbReference>
<sequence length="215" mass="25001">MDSHDLYKNKFNRELDRRNQLDNAINAPVLGITIVITLNSYLIEKIGFKADNHMITTQLIFLSIISITIIFSLFFLFLSYNNLFKGFNYKNFGLLQEYRNYEKELEAYNITHSSENSQTFEQNIVNKIIELADNHTHINDKRALNLYRSKTFTIFSLIITVVFLGIFAINSVIIMDEDNRPATVPTTPPQISRPEPPRMPVDRIEKGEDFFPLTK</sequence>
<organism evidence="3 4">
    <name type="scientific">Flavobacterium subsaxonicum WB 4.1-42 = DSM 21790</name>
    <dbReference type="NCBI Taxonomy" id="1121898"/>
    <lineage>
        <taxon>Bacteria</taxon>
        <taxon>Pseudomonadati</taxon>
        <taxon>Bacteroidota</taxon>
        <taxon>Flavobacteriia</taxon>
        <taxon>Flavobacteriales</taxon>
        <taxon>Flavobacteriaceae</taxon>
        <taxon>Flavobacterium</taxon>
    </lineage>
</organism>
<accession>A0A0A2MRB5</accession>
<feature type="transmembrane region" description="Helical" evidence="2">
    <location>
        <begin position="21"/>
        <end position="43"/>
    </location>
</feature>
<evidence type="ECO:0000313" key="4">
    <source>
        <dbReference type="Proteomes" id="UP000030111"/>
    </source>
</evidence>
<protein>
    <recommendedName>
        <fullName evidence="5">SMODS and SLOG-associating 2TM effector domain-containing protein</fullName>
    </recommendedName>
</protein>
<feature type="region of interest" description="Disordered" evidence="1">
    <location>
        <begin position="179"/>
        <end position="215"/>
    </location>
</feature>
<name>A0A0A2MRB5_9FLAO</name>